<protein>
    <recommendedName>
        <fullName evidence="2">Cell division protein ZapA</fullName>
    </recommendedName>
    <alternativeName>
        <fullName evidence="9">Z ring-associated protein ZapA</fullName>
    </alternativeName>
</protein>
<dbReference type="PANTHER" id="PTHR34981:SF1">
    <property type="entry name" value="CELL DIVISION PROTEIN ZAPA"/>
    <property type="match status" value="1"/>
</dbReference>
<name>A0A7W8P4R9_9BURK</name>
<evidence type="ECO:0000256" key="6">
    <source>
        <dbReference type="ARBA" id="ARBA00023306"/>
    </source>
</evidence>
<evidence type="ECO:0000256" key="1">
    <source>
        <dbReference type="ARBA" id="ARBA00004496"/>
    </source>
</evidence>
<dbReference type="Pfam" id="PF05164">
    <property type="entry name" value="ZapA"/>
    <property type="match status" value="1"/>
</dbReference>
<keyword evidence="5" id="KW-0717">Septation</keyword>
<reference evidence="10 11" key="1">
    <citation type="submission" date="2020-08" db="EMBL/GenBank/DDBJ databases">
        <title>Genomic Encyclopedia of Type Strains, Phase IV (KMG-V): Genome sequencing to study the core and pangenomes of soil and plant-associated prokaryotes.</title>
        <authorList>
            <person name="Whitman W."/>
        </authorList>
    </citation>
    <scope>NUCLEOTIDE SEQUENCE [LARGE SCALE GENOMIC DNA]</scope>
    <source>
        <strain evidence="10 11">JPY162</strain>
    </source>
</reference>
<evidence type="ECO:0000256" key="7">
    <source>
        <dbReference type="ARBA" id="ARBA00024910"/>
    </source>
</evidence>
<dbReference type="EMBL" id="JACHDE010000014">
    <property type="protein sequence ID" value="MBB5403591.1"/>
    <property type="molecule type" value="Genomic_DNA"/>
</dbReference>
<organism evidence="10 11">
    <name type="scientific">Paraburkholderia youngii</name>
    <dbReference type="NCBI Taxonomy" id="2782701"/>
    <lineage>
        <taxon>Bacteria</taxon>
        <taxon>Pseudomonadati</taxon>
        <taxon>Pseudomonadota</taxon>
        <taxon>Betaproteobacteria</taxon>
        <taxon>Burkholderiales</taxon>
        <taxon>Burkholderiaceae</taxon>
        <taxon>Paraburkholderia</taxon>
    </lineage>
</organism>
<comment type="subunit">
    <text evidence="8">Homodimer. Interacts with FtsZ.</text>
</comment>
<evidence type="ECO:0000313" key="10">
    <source>
        <dbReference type="EMBL" id="MBB5403591.1"/>
    </source>
</evidence>
<dbReference type="InterPro" id="IPR007838">
    <property type="entry name" value="Cell_div_ZapA-like"/>
</dbReference>
<dbReference type="SUPFAM" id="SSF102829">
    <property type="entry name" value="Cell division protein ZapA-like"/>
    <property type="match status" value="1"/>
</dbReference>
<dbReference type="GO" id="GO:0043093">
    <property type="term" value="P:FtsZ-dependent cytokinesis"/>
    <property type="evidence" value="ECO:0007669"/>
    <property type="project" value="TreeGrafter"/>
</dbReference>
<dbReference type="Gene3D" id="1.20.5.50">
    <property type="match status" value="1"/>
</dbReference>
<gene>
    <name evidence="10" type="ORF">HDG41_005679</name>
</gene>
<comment type="subcellular location">
    <subcellularLocation>
        <location evidence="1">Cytoplasm</location>
    </subcellularLocation>
</comment>
<dbReference type="AlphaFoldDB" id="A0A7W8P4R9"/>
<proteinExistence type="predicted"/>
<evidence type="ECO:0000313" key="11">
    <source>
        <dbReference type="Proteomes" id="UP000592820"/>
    </source>
</evidence>
<dbReference type="Proteomes" id="UP000592820">
    <property type="component" value="Unassembled WGS sequence"/>
</dbReference>
<evidence type="ECO:0000256" key="4">
    <source>
        <dbReference type="ARBA" id="ARBA00022618"/>
    </source>
</evidence>
<dbReference type="RefSeq" id="WP_184227830.1">
    <property type="nucleotide sequence ID" value="NZ_JACHDE010000014.1"/>
</dbReference>
<keyword evidence="3" id="KW-0963">Cytoplasm</keyword>
<keyword evidence="4 10" id="KW-0132">Cell division</keyword>
<evidence type="ECO:0000256" key="5">
    <source>
        <dbReference type="ARBA" id="ARBA00023210"/>
    </source>
</evidence>
<dbReference type="PANTHER" id="PTHR34981">
    <property type="entry name" value="CELL DIVISION PROTEIN ZAPA"/>
    <property type="match status" value="1"/>
</dbReference>
<dbReference type="InterPro" id="IPR036192">
    <property type="entry name" value="Cell_div_ZapA-like_sf"/>
</dbReference>
<dbReference type="Gene3D" id="3.30.160.880">
    <property type="entry name" value="Cell division protein ZapA protomer, N-terminal domain"/>
    <property type="match status" value="1"/>
</dbReference>
<evidence type="ECO:0000256" key="9">
    <source>
        <dbReference type="ARBA" id="ARBA00033158"/>
    </source>
</evidence>
<comment type="caution">
    <text evidence="10">The sequence shown here is derived from an EMBL/GenBank/DDBJ whole genome shotgun (WGS) entry which is preliminary data.</text>
</comment>
<keyword evidence="6" id="KW-0131">Cell cycle</keyword>
<dbReference type="GO" id="GO:0005829">
    <property type="term" value="C:cytosol"/>
    <property type="evidence" value="ECO:0007669"/>
    <property type="project" value="TreeGrafter"/>
</dbReference>
<sequence>MTTKQIEVSILEVPYRLACSPETEGALLEAVARVDAEMKKIRSGSNVRGTDRIAVMAALSLASELLKLQSSVRHGEAFPAEEIRRTMQQMNEQLGTVIEQVQHAVSSS</sequence>
<dbReference type="GO" id="GO:0000921">
    <property type="term" value="P:septin ring assembly"/>
    <property type="evidence" value="ECO:0007669"/>
    <property type="project" value="TreeGrafter"/>
</dbReference>
<evidence type="ECO:0000256" key="8">
    <source>
        <dbReference type="ARBA" id="ARBA00026068"/>
    </source>
</evidence>
<dbReference type="GO" id="GO:0000917">
    <property type="term" value="P:division septum assembly"/>
    <property type="evidence" value="ECO:0007669"/>
    <property type="project" value="UniProtKB-KW"/>
</dbReference>
<comment type="function">
    <text evidence="7">Activator of cell division through the inhibition of FtsZ GTPase activity, therefore promoting FtsZ assembly into bundles of protofilaments necessary for the formation of the division Z ring. It is recruited early at mid-cell but it is not essential for cell division.</text>
</comment>
<dbReference type="InterPro" id="IPR042233">
    <property type="entry name" value="Cell_div_ZapA_N"/>
</dbReference>
<accession>A0A7W8P4R9</accession>
<dbReference type="GO" id="GO:0030428">
    <property type="term" value="C:cell septum"/>
    <property type="evidence" value="ECO:0007669"/>
    <property type="project" value="TreeGrafter"/>
</dbReference>
<dbReference type="GO" id="GO:0032153">
    <property type="term" value="C:cell division site"/>
    <property type="evidence" value="ECO:0007669"/>
    <property type="project" value="TreeGrafter"/>
</dbReference>
<evidence type="ECO:0000256" key="2">
    <source>
        <dbReference type="ARBA" id="ARBA00015195"/>
    </source>
</evidence>
<evidence type="ECO:0000256" key="3">
    <source>
        <dbReference type="ARBA" id="ARBA00022490"/>
    </source>
</evidence>